<dbReference type="RefSeq" id="XP_012212556.1">
    <property type="nucleotide sequence ID" value="XM_012357166.1"/>
</dbReference>
<gene>
    <name evidence="2" type="ORF">SPRG_17774</name>
</gene>
<dbReference type="VEuPathDB" id="FungiDB:SPRG_17774"/>
<organism evidence="2 3">
    <name type="scientific">Saprolegnia parasitica (strain CBS 223.65)</name>
    <dbReference type="NCBI Taxonomy" id="695850"/>
    <lineage>
        <taxon>Eukaryota</taxon>
        <taxon>Sar</taxon>
        <taxon>Stramenopiles</taxon>
        <taxon>Oomycota</taxon>
        <taxon>Saprolegniomycetes</taxon>
        <taxon>Saprolegniales</taxon>
        <taxon>Saprolegniaceae</taxon>
        <taxon>Saprolegnia</taxon>
    </lineage>
</organism>
<evidence type="ECO:0000256" key="1">
    <source>
        <dbReference type="SAM" id="MobiDB-lite"/>
    </source>
</evidence>
<feature type="region of interest" description="Disordered" evidence="1">
    <location>
        <begin position="1"/>
        <end position="44"/>
    </location>
</feature>
<protein>
    <submittedName>
        <fullName evidence="2">Uncharacterized protein</fullName>
    </submittedName>
</protein>
<reference evidence="2 3" key="1">
    <citation type="journal article" date="2013" name="PLoS Genet.">
        <title>Distinctive expansion of potential virulence genes in the genome of the oomycete fish pathogen Saprolegnia parasitica.</title>
        <authorList>
            <person name="Jiang R.H."/>
            <person name="de Bruijn I."/>
            <person name="Haas B.J."/>
            <person name="Belmonte R."/>
            <person name="Lobach L."/>
            <person name="Christie J."/>
            <person name="van den Ackerveken G."/>
            <person name="Bottin A."/>
            <person name="Bulone V."/>
            <person name="Diaz-Moreno S.M."/>
            <person name="Dumas B."/>
            <person name="Fan L."/>
            <person name="Gaulin E."/>
            <person name="Govers F."/>
            <person name="Grenville-Briggs L.J."/>
            <person name="Horner N.R."/>
            <person name="Levin J.Z."/>
            <person name="Mammella M."/>
            <person name="Meijer H.J."/>
            <person name="Morris P."/>
            <person name="Nusbaum C."/>
            <person name="Oome S."/>
            <person name="Phillips A.J."/>
            <person name="van Rooyen D."/>
            <person name="Rzeszutek E."/>
            <person name="Saraiva M."/>
            <person name="Secombes C.J."/>
            <person name="Seidl M.F."/>
            <person name="Snel B."/>
            <person name="Stassen J.H."/>
            <person name="Sykes S."/>
            <person name="Tripathy S."/>
            <person name="van den Berg H."/>
            <person name="Vega-Arreguin J.C."/>
            <person name="Wawra S."/>
            <person name="Young S.K."/>
            <person name="Zeng Q."/>
            <person name="Dieguez-Uribeondo J."/>
            <person name="Russ C."/>
            <person name="Tyler B.M."/>
            <person name="van West P."/>
        </authorList>
    </citation>
    <scope>NUCLEOTIDE SEQUENCE [LARGE SCALE GENOMIC DNA]</scope>
    <source>
        <strain evidence="2 3">CBS 223.65</strain>
    </source>
</reference>
<evidence type="ECO:0000313" key="3">
    <source>
        <dbReference type="Proteomes" id="UP000030745"/>
    </source>
</evidence>
<proteinExistence type="predicted"/>
<dbReference type="Proteomes" id="UP000030745">
    <property type="component" value="Unassembled WGS sequence"/>
</dbReference>
<dbReference type="EMBL" id="KK583955">
    <property type="protein sequence ID" value="KDO16735.1"/>
    <property type="molecule type" value="Genomic_DNA"/>
</dbReference>
<name>A0A067BJ30_SAPPC</name>
<accession>A0A067BJ30</accession>
<feature type="non-terminal residue" evidence="2">
    <location>
        <position position="159"/>
    </location>
</feature>
<feature type="compositionally biased region" description="Basic and acidic residues" evidence="1">
    <location>
        <begin position="28"/>
        <end position="41"/>
    </location>
</feature>
<sequence length="159" mass="17228">MDPDDADSTSYSIAVAPLDDSIVADSPRCGDDEPHDMDGAEKPTLLDPISLDGPDLTPDLTLDAPESLSPLSTSSYHITTMSPNESIAGHSRVSFQLQQALEVLLAQLSVTSLGPVVLWRWGHLKLSQHLYFVCIQVSYSENDPPVAMVPWQSLDALLN</sequence>
<dbReference type="KEGG" id="spar:SPRG_17774"/>
<keyword evidence="3" id="KW-1185">Reference proteome</keyword>
<dbReference type="AlphaFoldDB" id="A0A067BJ30"/>
<dbReference type="GeneID" id="24139304"/>
<evidence type="ECO:0000313" key="2">
    <source>
        <dbReference type="EMBL" id="KDO16735.1"/>
    </source>
</evidence>